<feature type="chain" id="PRO_5043832755" evidence="3">
    <location>
        <begin position="21"/>
        <end position="205"/>
    </location>
</feature>
<keyword evidence="2" id="KW-0472">Membrane</keyword>
<evidence type="ECO:0000313" key="5">
    <source>
        <dbReference type="EMBL" id="KAK1305770.1"/>
    </source>
</evidence>
<evidence type="ECO:0000259" key="4">
    <source>
        <dbReference type="Pfam" id="PF08392"/>
    </source>
</evidence>
<gene>
    <name evidence="5" type="primary">KCS12</name>
    <name evidence="5" type="ORF">QJS10_CPA10g00514</name>
</gene>
<reference evidence="5" key="2">
    <citation type="submission" date="2023-06" db="EMBL/GenBank/DDBJ databases">
        <authorList>
            <person name="Ma L."/>
            <person name="Liu K.-W."/>
            <person name="Li Z."/>
            <person name="Hsiao Y.-Y."/>
            <person name="Qi Y."/>
            <person name="Fu T."/>
            <person name="Tang G."/>
            <person name="Zhang D."/>
            <person name="Sun W.-H."/>
            <person name="Liu D.-K."/>
            <person name="Li Y."/>
            <person name="Chen G.-Z."/>
            <person name="Liu X.-D."/>
            <person name="Liao X.-Y."/>
            <person name="Jiang Y.-T."/>
            <person name="Yu X."/>
            <person name="Hao Y."/>
            <person name="Huang J."/>
            <person name="Zhao X.-W."/>
            <person name="Ke S."/>
            <person name="Chen Y.-Y."/>
            <person name="Wu W.-L."/>
            <person name="Hsu J.-L."/>
            <person name="Lin Y.-F."/>
            <person name="Huang M.-D."/>
            <person name="Li C.-Y."/>
            <person name="Huang L."/>
            <person name="Wang Z.-W."/>
            <person name="Zhao X."/>
            <person name="Zhong W.-Y."/>
            <person name="Peng D.-H."/>
            <person name="Ahmad S."/>
            <person name="Lan S."/>
            <person name="Zhang J.-S."/>
            <person name="Tsai W.-C."/>
            <person name="Van De Peer Y."/>
            <person name="Liu Z.-J."/>
        </authorList>
    </citation>
    <scope>NUCLEOTIDE SEQUENCE</scope>
    <source>
        <strain evidence="5">CP</strain>
        <tissue evidence="5">Leaves</tissue>
    </source>
</reference>
<feature type="domain" description="FAE" evidence="4">
    <location>
        <begin position="55"/>
        <end position="166"/>
    </location>
</feature>
<evidence type="ECO:0000256" key="1">
    <source>
        <dbReference type="ARBA" id="ARBA00023315"/>
    </source>
</evidence>
<organism evidence="5 6">
    <name type="scientific">Acorus calamus</name>
    <name type="common">Sweet flag</name>
    <dbReference type="NCBI Taxonomy" id="4465"/>
    <lineage>
        <taxon>Eukaryota</taxon>
        <taxon>Viridiplantae</taxon>
        <taxon>Streptophyta</taxon>
        <taxon>Embryophyta</taxon>
        <taxon>Tracheophyta</taxon>
        <taxon>Spermatophyta</taxon>
        <taxon>Magnoliopsida</taxon>
        <taxon>Liliopsida</taxon>
        <taxon>Acoraceae</taxon>
        <taxon>Acorus</taxon>
    </lineage>
</organism>
<dbReference type="InterPro" id="IPR012392">
    <property type="entry name" value="3-ktacl-CoA_syn"/>
</dbReference>
<keyword evidence="3" id="KW-0732">Signal</keyword>
<dbReference type="EMBL" id="JAUJYO010000010">
    <property type="protein sequence ID" value="KAK1305770.1"/>
    <property type="molecule type" value="Genomic_DNA"/>
</dbReference>
<dbReference type="AlphaFoldDB" id="A0AAV9DXE4"/>
<keyword evidence="6" id="KW-1185">Reference proteome</keyword>
<dbReference type="GO" id="GO:0016747">
    <property type="term" value="F:acyltransferase activity, transferring groups other than amino-acyl groups"/>
    <property type="evidence" value="ECO:0007669"/>
    <property type="project" value="InterPro"/>
</dbReference>
<dbReference type="Pfam" id="PF08392">
    <property type="entry name" value="FAE1_CUT1_RppA"/>
    <property type="match status" value="1"/>
</dbReference>
<comment type="caution">
    <text evidence="5">The sequence shown here is derived from an EMBL/GenBank/DDBJ whole genome shotgun (WGS) entry which is preliminary data.</text>
</comment>
<keyword evidence="1" id="KW-0808">Transferase</keyword>
<dbReference type="Proteomes" id="UP001180020">
    <property type="component" value="Unassembled WGS sequence"/>
</dbReference>
<proteinExistence type="predicted"/>
<dbReference type="GO" id="GO:0016020">
    <property type="term" value="C:membrane"/>
    <property type="evidence" value="ECO:0007669"/>
    <property type="project" value="InterPro"/>
</dbReference>
<name>A0AAV9DXE4_ACOCL</name>
<keyword evidence="2" id="KW-1133">Transmembrane helix</keyword>
<evidence type="ECO:0000256" key="2">
    <source>
        <dbReference type="SAM" id="Phobius"/>
    </source>
</evidence>
<evidence type="ECO:0000256" key="3">
    <source>
        <dbReference type="SAM" id="SignalP"/>
    </source>
</evidence>
<sequence length="205" mass="22963">MKLFHLSLATLLTLILTLLTTTPTTITTTTTNHPLLLASLSFSALALLLLYRRSCPRLVLLVDYTCYKPDFDRCSSEAYKYFIFDSRRFSRESESFISDILAKSGVGDEVYAPPLVFQTDNTDAKLRSAVQEAEEGMFSAVDSLLDKTHIHPSMIDILIVACSVNKYKLNPDIKTYKEEWGAAPPPSPLISRQRSCALRGSPHMH</sequence>
<dbReference type="InterPro" id="IPR016039">
    <property type="entry name" value="Thiolase-like"/>
</dbReference>
<keyword evidence="1" id="KW-0012">Acyltransferase</keyword>
<dbReference type="InterPro" id="IPR013601">
    <property type="entry name" value="FAE1_typ3_polyketide_synth"/>
</dbReference>
<reference evidence="5" key="1">
    <citation type="journal article" date="2023" name="Nat. Commun.">
        <title>Diploid and tetraploid genomes of Acorus and the evolution of monocots.</title>
        <authorList>
            <person name="Ma L."/>
            <person name="Liu K.W."/>
            <person name="Li Z."/>
            <person name="Hsiao Y.Y."/>
            <person name="Qi Y."/>
            <person name="Fu T."/>
            <person name="Tang G.D."/>
            <person name="Zhang D."/>
            <person name="Sun W.H."/>
            <person name="Liu D.K."/>
            <person name="Li Y."/>
            <person name="Chen G.Z."/>
            <person name="Liu X.D."/>
            <person name="Liao X.Y."/>
            <person name="Jiang Y.T."/>
            <person name="Yu X."/>
            <person name="Hao Y."/>
            <person name="Huang J."/>
            <person name="Zhao X.W."/>
            <person name="Ke S."/>
            <person name="Chen Y.Y."/>
            <person name="Wu W.L."/>
            <person name="Hsu J.L."/>
            <person name="Lin Y.F."/>
            <person name="Huang M.D."/>
            <person name="Li C.Y."/>
            <person name="Huang L."/>
            <person name="Wang Z.W."/>
            <person name="Zhao X."/>
            <person name="Zhong W.Y."/>
            <person name="Peng D.H."/>
            <person name="Ahmad S."/>
            <person name="Lan S."/>
            <person name="Zhang J.S."/>
            <person name="Tsai W.C."/>
            <person name="Van de Peer Y."/>
            <person name="Liu Z.J."/>
        </authorList>
    </citation>
    <scope>NUCLEOTIDE SEQUENCE</scope>
    <source>
        <strain evidence="5">CP</strain>
    </source>
</reference>
<dbReference type="PANTHER" id="PTHR31561">
    <property type="entry name" value="3-KETOACYL-COA SYNTHASE"/>
    <property type="match status" value="1"/>
</dbReference>
<feature type="transmembrane region" description="Helical" evidence="2">
    <location>
        <begin position="33"/>
        <end position="51"/>
    </location>
</feature>
<keyword evidence="2" id="KW-0812">Transmembrane</keyword>
<dbReference type="SUPFAM" id="SSF53901">
    <property type="entry name" value="Thiolase-like"/>
    <property type="match status" value="1"/>
</dbReference>
<accession>A0AAV9DXE4</accession>
<evidence type="ECO:0000313" key="6">
    <source>
        <dbReference type="Proteomes" id="UP001180020"/>
    </source>
</evidence>
<protein>
    <submittedName>
        <fullName evidence="5">3-ketoacyl-CoA synthase 12</fullName>
    </submittedName>
</protein>
<dbReference type="GO" id="GO:0006633">
    <property type="term" value="P:fatty acid biosynthetic process"/>
    <property type="evidence" value="ECO:0007669"/>
    <property type="project" value="InterPro"/>
</dbReference>
<feature type="signal peptide" evidence="3">
    <location>
        <begin position="1"/>
        <end position="20"/>
    </location>
</feature>